<name>A0A7X9RTF2_9BACT</name>
<dbReference type="Gene3D" id="1.20.1250.20">
    <property type="entry name" value="MFS general substrate transporter like domains"/>
    <property type="match status" value="1"/>
</dbReference>
<comment type="caution">
    <text evidence="2">The sequence shown here is derived from an EMBL/GenBank/DDBJ whole genome shotgun (WGS) entry which is preliminary data.</text>
</comment>
<feature type="transmembrane region" description="Helical" evidence="1">
    <location>
        <begin position="215"/>
        <end position="234"/>
    </location>
</feature>
<keyword evidence="3" id="KW-1185">Reference proteome</keyword>
<dbReference type="AlphaFoldDB" id="A0A7X9RTF2"/>
<evidence type="ECO:0000256" key="1">
    <source>
        <dbReference type="SAM" id="Phobius"/>
    </source>
</evidence>
<organism evidence="2 3">
    <name type="scientific">Flammeovirga aprica JL-4</name>
    <dbReference type="NCBI Taxonomy" id="694437"/>
    <lineage>
        <taxon>Bacteria</taxon>
        <taxon>Pseudomonadati</taxon>
        <taxon>Bacteroidota</taxon>
        <taxon>Cytophagia</taxon>
        <taxon>Cytophagales</taxon>
        <taxon>Flammeovirgaceae</taxon>
        <taxon>Flammeovirga</taxon>
    </lineage>
</organism>
<feature type="transmembrane region" description="Helical" evidence="1">
    <location>
        <begin position="254"/>
        <end position="272"/>
    </location>
</feature>
<keyword evidence="1" id="KW-1133">Transmembrane helix</keyword>
<dbReference type="SUPFAM" id="SSF103473">
    <property type="entry name" value="MFS general substrate transporter"/>
    <property type="match status" value="1"/>
</dbReference>
<gene>
    <name evidence="2" type="ORF">HHU12_04565</name>
</gene>
<keyword evidence="1" id="KW-0472">Membrane</keyword>
<dbReference type="InterPro" id="IPR036259">
    <property type="entry name" value="MFS_trans_sf"/>
</dbReference>
<dbReference type="RefSeq" id="WP_169655441.1">
    <property type="nucleotide sequence ID" value="NZ_JABANE010000008.1"/>
</dbReference>
<reference evidence="2 3" key="1">
    <citation type="submission" date="2020-04" db="EMBL/GenBank/DDBJ databases">
        <title>Flammeovirga sp. SR4, a novel species isolated from seawater.</title>
        <authorList>
            <person name="Wang X."/>
        </authorList>
    </citation>
    <scope>NUCLEOTIDE SEQUENCE [LARGE SCALE GENOMIC DNA]</scope>
    <source>
        <strain evidence="2 3">ATCC 23126</strain>
    </source>
</reference>
<dbReference type="EMBL" id="JABANE010000008">
    <property type="protein sequence ID" value="NME67234.1"/>
    <property type="molecule type" value="Genomic_DNA"/>
</dbReference>
<dbReference type="Proteomes" id="UP000576082">
    <property type="component" value="Unassembled WGS sequence"/>
</dbReference>
<proteinExistence type="predicted"/>
<evidence type="ECO:0000313" key="2">
    <source>
        <dbReference type="EMBL" id="NME67234.1"/>
    </source>
</evidence>
<evidence type="ECO:0000313" key="3">
    <source>
        <dbReference type="Proteomes" id="UP000576082"/>
    </source>
</evidence>
<feature type="transmembrane region" description="Helical" evidence="1">
    <location>
        <begin position="12"/>
        <end position="31"/>
    </location>
</feature>
<feature type="transmembrane region" description="Helical" evidence="1">
    <location>
        <begin position="142"/>
        <end position="160"/>
    </location>
</feature>
<accession>A0A7X9RTF2</accession>
<feature type="transmembrane region" description="Helical" evidence="1">
    <location>
        <begin position="303"/>
        <end position="329"/>
    </location>
</feature>
<feature type="transmembrane region" description="Helical" evidence="1">
    <location>
        <begin position="51"/>
        <end position="70"/>
    </location>
</feature>
<sequence>MANTAQKDTIKWNEVISLTCLNVAILISWIAYQEYQPHLLHKFGLEHLSGILVYAKAIIVVLVPIIAGFIADKLIAKKNNHFFVYMIGVSATSMIFMIVATIIGLGPESSFSLFLPVMIILWLITMNIFISPAASYIEMFAPINKLPVVMGVIVLVINIVNSLEPIVVALINFFGDTLTFVVGAILISTTGFIFKKVMTKEVLKKEENHHLSTTNNYSIIIISALLLGLCKAFLSEFLPQTNTLLTISGGNFAFIMLSVSALIAFLLCFVIDINHYKPFIILSAFLLSIGAISLIYFQGYASVFIFGSVVIAFGYSILQVLGLPLTILYSQKRHLTFNVGLFIGVSEIGDGLFEILL</sequence>
<keyword evidence="1" id="KW-0812">Transmembrane</keyword>
<feature type="transmembrane region" description="Helical" evidence="1">
    <location>
        <begin position="279"/>
        <end position="297"/>
    </location>
</feature>
<feature type="transmembrane region" description="Helical" evidence="1">
    <location>
        <begin position="166"/>
        <end position="194"/>
    </location>
</feature>
<feature type="transmembrane region" description="Helical" evidence="1">
    <location>
        <begin position="82"/>
        <end position="105"/>
    </location>
</feature>
<protein>
    <submittedName>
        <fullName evidence="2">MFS transporter</fullName>
    </submittedName>
</protein>
<feature type="transmembrane region" description="Helical" evidence="1">
    <location>
        <begin position="111"/>
        <end position="130"/>
    </location>
</feature>